<dbReference type="EMBL" id="MN233792">
    <property type="protein sequence ID" value="QHB21687.1"/>
    <property type="molecule type" value="Genomic_DNA"/>
</dbReference>
<name>A0AAE6R5X6_9ABAC</name>
<protein>
    <submittedName>
        <fullName evidence="1">Ac52</fullName>
    </submittedName>
</protein>
<dbReference type="Pfam" id="PF11077">
    <property type="entry name" value="DUF2616"/>
    <property type="match status" value="1"/>
</dbReference>
<evidence type="ECO:0000313" key="1">
    <source>
        <dbReference type="EMBL" id="QHB21687.1"/>
    </source>
</evidence>
<dbReference type="InterPro" id="IPR020201">
    <property type="entry name" value="AcMNPV_Orf52"/>
</dbReference>
<sequence>MELIKSFVKYSKSYRNCSDFYTKKQIYNKWIDDTTKTTHESAIVDRLIASSFTLTTVAARRSDSVDEDSGAASCEFCYAAASFTTFMCCDKCLYPFCKRIMDEELATYSLLSVCFYEENEMEILKDACSITKYVVWSQRLRFTWQLHQNSNDKNKFYKIVHKKCIQCNRRTSLLGFTTQTFNLNLFCQQCMFPLFCIENFAYCTNLAQCEN</sequence>
<reference evidence="1 2" key="1">
    <citation type="journal article" date="2019" name="Viruses">
        <title>Genome Analysis of a Novel Clade II.b Alphabaculovirus Obtained from Artaxa digramma.</title>
        <authorList>
            <person name="Li J."/>
            <person name="Duan X."/>
            <person name="Wang Q."/>
            <person name="Zhang L."/>
            <person name="Deng F."/>
            <person name="Wang H."/>
            <person name="Hu Z."/>
            <person name="Wang M."/>
            <person name="Wang J."/>
        </authorList>
    </citation>
    <scope>NUCLEOTIDE SEQUENCE [LARGE SCALE GENOMIC DNA]</scope>
    <source>
        <strain evidence="1 2">424</strain>
    </source>
</reference>
<evidence type="ECO:0000313" key="2">
    <source>
        <dbReference type="Proteomes" id="UP000830275"/>
    </source>
</evidence>
<organism evidence="1 2">
    <name type="scientific">Artaxa digramma nucleopolyhedrovirus</name>
    <dbReference type="NCBI Taxonomy" id="3070910"/>
    <lineage>
        <taxon>Viruses</taxon>
        <taxon>Viruses incertae sedis</taxon>
        <taxon>Naldaviricetes</taxon>
        <taxon>Lefavirales</taxon>
        <taxon>Baculoviridae</taxon>
        <taxon>Alphabaculovirus</taxon>
        <taxon>Alphabaculovirus ardigrammae</taxon>
    </lineage>
</organism>
<accession>A0AAE6R5X6</accession>
<proteinExistence type="predicted"/>
<keyword evidence="2" id="KW-1185">Reference proteome</keyword>
<gene>
    <name evidence="1" type="primary">ac52</name>
    <name evidence="1" type="ORF">Eudi_ORF28</name>
</gene>
<dbReference type="Proteomes" id="UP000830275">
    <property type="component" value="Segment"/>
</dbReference>